<keyword evidence="3" id="KW-0378">Hydrolase</keyword>
<reference evidence="15" key="1">
    <citation type="submission" date="2020-11" db="EMBL/GenBank/DDBJ databases">
        <authorList>
            <person name="Tran Van P."/>
        </authorList>
    </citation>
    <scope>NUCLEOTIDE SEQUENCE</scope>
</reference>
<keyword evidence="2" id="KW-0547">Nucleotide-binding</keyword>
<dbReference type="GO" id="GO:0030490">
    <property type="term" value="P:maturation of SSU-rRNA"/>
    <property type="evidence" value="ECO:0007669"/>
    <property type="project" value="InterPro"/>
</dbReference>
<comment type="similarity">
    <text evidence="7">Belongs to the DEAD box helicase family. DDX52/ROK1 subfamily.</text>
</comment>
<feature type="domain" description="DEAD-box RNA helicase Q" evidence="14">
    <location>
        <begin position="106"/>
        <end position="134"/>
    </location>
</feature>
<dbReference type="InterPro" id="IPR001650">
    <property type="entry name" value="Helicase_C-like"/>
</dbReference>
<name>A0A7R9Q015_9ACAR</name>
<dbReference type="EMBL" id="OC859083">
    <property type="protein sequence ID" value="CAD7627183.1"/>
    <property type="molecule type" value="Genomic_DNA"/>
</dbReference>
<dbReference type="GO" id="GO:0003723">
    <property type="term" value="F:RNA binding"/>
    <property type="evidence" value="ECO:0007669"/>
    <property type="project" value="UniProtKB-KW"/>
</dbReference>
<dbReference type="GO" id="GO:0016787">
    <property type="term" value="F:hydrolase activity"/>
    <property type="evidence" value="ECO:0007669"/>
    <property type="project" value="UniProtKB-KW"/>
</dbReference>
<dbReference type="InterPro" id="IPR014014">
    <property type="entry name" value="RNA_helicase_DEAD_Q_motif"/>
</dbReference>
<feature type="region of interest" description="Disordered" evidence="11">
    <location>
        <begin position="32"/>
        <end position="76"/>
    </location>
</feature>
<evidence type="ECO:0000256" key="8">
    <source>
        <dbReference type="ARBA" id="ARBA00044533"/>
    </source>
</evidence>
<dbReference type="SUPFAM" id="SSF52540">
    <property type="entry name" value="P-loop containing nucleoside triphosphate hydrolases"/>
    <property type="match status" value="1"/>
</dbReference>
<keyword evidence="6" id="KW-0694">RNA-binding</keyword>
<dbReference type="EC" id="3.6.4.13" evidence="1"/>
<dbReference type="GO" id="GO:0005524">
    <property type="term" value="F:ATP binding"/>
    <property type="evidence" value="ECO:0007669"/>
    <property type="project" value="UniProtKB-KW"/>
</dbReference>
<keyword evidence="4" id="KW-0347">Helicase</keyword>
<evidence type="ECO:0000256" key="1">
    <source>
        <dbReference type="ARBA" id="ARBA00012552"/>
    </source>
</evidence>
<dbReference type="InterPro" id="IPR050079">
    <property type="entry name" value="DEAD_box_RNA_helicase"/>
</dbReference>
<dbReference type="InterPro" id="IPR027417">
    <property type="entry name" value="P-loop_NTPase"/>
</dbReference>
<evidence type="ECO:0000256" key="9">
    <source>
        <dbReference type="ARBA" id="ARBA00047984"/>
    </source>
</evidence>
<dbReference type="SMART" id="SM00487">
    <property type="entry name" value="DEXDc"/>
    <property type="match status" value="1"/>
</dbReference>
<dbReference type="PANTHER" id="PTHR47959:SF15">
    <property type="entry name" value="RNA HELICASE"/>
    <property type="match status" value="1"/>
</dbReference>
<evidence type="ECO:0000256" key="11">
    <source>
        <dbReference type="SAM" id="MobiDB-lite"/>
    </source>
</evidence>
<accession>A0A7R9Q015</accession>
<dbReference type="OrthoDB" id="360161at2759"/>
<dbReference type="AlphaFoldDB" id="A0A7R9Q015"/>
<feature type="domain" description="Helicase C-terminal" evidence="13">
    <location>
        <begin position="324"/>
        <end position="485"/>
    </location>
</feature>
<dbReference type="SMART" id="SM00490">
    <property type="entry name" value="HELICc"/>
    <property type="match status" value="1"/>
</dbReference>
<evidence type="ECO:0000256" key="4">
    <source>
        <dbReference type="ARBA" id="ARBA00022806"/>
    </source>
</evidence>
<evidence type="ECO:0000313" key="15">
    <source>
        <dbReference type="EMBL" id="CAD7627183.1"/>
    </source>
</evidence>
<dbReference type="PROSITE" id="PS51192">
    <property type="entry name" value="HELICASE_ATP_BIND_1"/>
    <property type="match status" value="1"/>
</dbReference>
<dbReference type="PROSITE" id="PS51194">
    <property type="entry name" value="HELICASE_CTER"/>
    <property type="match status" value="1"/>
</dbReference>
<organism evidence="15">
    <name type="scientific">Medioppia subpectinata</name>
    <dbReference type="NCBI Taxonomy" id="1979941"/>
    <lineage>
        <taxon>Eukaryota</taxon>
        <taxon>Metazoa</taxon>
        <taxon>Ecdysozoa</taxon>
        <taxon>Arthropoda</taxon>
        <taxon>Chelicerata</taxon>
        <taxon>Arachnida</taxon>
        <taxon>Acari</taxon>
        <taxon>Acariformes</taxon>
        <taxon>Sarcoptiformes</taxon>
        <taxon>Oribatida</taxon>
        <taxon>Brachypylina</taxon>
        <taxon>Oppioidea</taxon>
        <taxon>Oppiidae</taxon>
        <taxon>Medioppia</taxon>
    </lineage>
</organism>
<feature type="compositionally biased region" description="Basic residues" evidence="11">
    <location>
        <begin position="64"/>
        <end position="75"/>
    </location>
</feature>
<evidence type="ECO:0000256" key="2">
    <source>
        <dbReference type="ARBA" id="ARBA00022741"/>
    </source>
</evidence>
<dbReference type="GO" id="GO:0003724">
    <property type="term" value="F:RNA helicase activity"/>
    <property type="evidence" value="ECO:0007669"/>
    <property type="project" value="UniProtKB-EC"/>
</dbReference>
<feature type="compositionally biased region" description="Acidic residues" evidence="11">
    <location>
        <begin position="514"/>
        <end position="523"/>
    </location>
</feature>
<evidence type="ECO:0000256" key="5">
    <source>
        <dbReference type="ARBA" id="ARBA00022840"/>
    </source>
</evidence>
<protein>
    <recommendedName>
        <fullName evidence="8">Probable ATP-dependent RNA helicase DDX52</fullName>
        <ecNumber evidence="1">3.6.4.13</ecNumber>
    </recommendedName>
</protein>
<feature type="short sequence motif" description="Q motif" evidence="10">
    <location>
        <begin position="106"/>
        <end position="134"/>
    </location>
</feature>
<dbReference type="InterPro" id="IPR014001">
    <property type="entry name" value="Helicase_ATP-bd"/>
</dbReference>
<evidence type="ECO:0000259" key="13">
    <source>
        <dbReference type="PROSITE" id="PS51194"/>
    </source>
</evidence>
<proteinExistence type="inferred from homology"/>
<evidence type="ECO:0000313" key="16">
    <source>
        <dbReference type="Proteomes" id="UP000759131"/>
    </source>
</evidence>
<dbReference type="Pfam" id="PF00270">
    <property type="entry name" value="DEAD"/>
    <property type="match status" value="1"/>
</dbReference>
<dbReference type="Gene3D" id="3.40.50.300">
    <property type="entry name" value="P-loop containing nucleotide triphosphate hydrolases"/>
    <property type="match status" value="2"/>
</dbReference>
<dbReference type="InterPro" id="IPR011545">
    <property type="entry name" value="DEAD/DEAH_box_helicase_dom"/>
</dbReference>
<sequence>MSGDDVFRKLISGSRFNYKKFGSDVKKFSINKSHDDQSCVQSGDDIPPVDETIGGQTHNGSDKPKKKSSAPKSRKQLIELNTERVNQLRNKYRIHVKGSDVNEPIVSFDELNVDQNIMENIRKSGFGSPTAVQMQSIPLLMSKREMLCCAPTGSGKTLAFLIPIVHQLRGPQRKGFRAVILAPTRELAKQIHRECLWISNGTGLRVHIIKNVNLAQKKFGPNSELMYDILVTTPNRLVYLLSQEPVAINIENVEWLVIDECDKLFEEGFRDQLSVIFQSCGKSTKVSHAMFSATHDIELEKWAKLNLDNLVAVGIGGKNNASQEVDQTLTFVGNESGKIMALRDVIARGCEAPVLIFVDKIQKAKQLHKELVYDGINIDVIHSKRTQQDRDNVVRSFREGKVWFLICTDLMGRGIDFKGVNLVINYDFPSTSVSYIHKIGRTGRAGRKGKAITFFTEKDSDKLRSIANVMRRSGCDVPQFMLELNKRKRKFFNNKRKQNNKSKDKKSKKLKADESDDNDIESD</sequence>
<keyword evidence="16" id="KW-1185">Reference proteome</keyword>
<dbReference type="CDD" id="cd18787">
    <property type="entry name" value="SF2_C_DEAD"/>
    <property type="match status" value="1"/>
</dbReference>
<dbReference type="PROSITE" id="PS51195">
    <property type="entry name" value="Q_MOTIF"/>
    <property type="match status" value="1"/>
</dbReference>
<evidence type="ECO:0000256" key="6">
    <source>
        <dbReference type="ARBA" id="ARBA00022884"/>
    </source>
</evidence>
<dbReference type="EMBL" id="CAJPIZ010004508">
    <property type="protein sequence ID" value="CAG2107613.1"/>
    <property type="molecule type" value="Genomic_DNA"/>
</dbReference>
<dbReference type="Proteomes" id="UP000759131">
    <property type="component" value="Unassembled WGS sequence"/>
</dbReference>
<gene>
    <name evidence="15" type="ORF">OSB1V03_LOCUS7613</name>
</gene>
<dbReference type="InterPro" id="IPR044764">
    <property type="entry name" value="DDX52/Rok1_DEADc"/>
</dbReference>
<evidence type="ECO:0000259" key="14">
    <source>
        <dbReference type="PROSITE" id="PS51195"/>
    </source>
</evidence>
<dbReference type="Pfam" id="PF00271">
    <property type="entry name" value="Helicase_C"/>
    <property type="match status" value="1"/>
</dbReference>
<evidence type="ECO:0000256" key="3">
    <source>
        <dbReference type="ARBA" id="ARBA00022801"/>
    </source>
</evidence>
<keyword evidence="5" id="KW-0067">ATP-binding</keyword>
<feature type="region of interest" description="Disordered" evidence="11">
    <location>
        <begin position="490"/>
        <end position="523"/>
    </location>
</feature>
<feature type="domain" description="Helicase ATP-binding" evidence="12">
    <location>
        <begin position="137"/>
        <end position="313"/>
    </location>
</feature>
<dbReference type="CDD" id="cd17957">
    <property type="entry name" value="DEADc_DDX52"/>
    <property type="match status" value="1"/>
</dbReference>
<dbReference type="PANTHER" id="PTHR47959">
    <property type="entry name" value="ATP-DEPENDENT RNA HELICASE RHLE-RELATED"/>
    <property type="match status" value="1"/>
</dbReference>
<evidence type="ECO:0000256" key="7">
    <source>
        <dbReference type="ARBA" id="ARBA00024355"/>
    </source>
</evidence>
<comment type="catalytic activity">
    <reaction evidence="9">
        <text>ATP + H2O = ADP + phosphate + H(+)</text>
        <dbReference type="Rhea" id="RHEA:13065"/>
        <dbReference type="ChEBI" id="CHEBI:15377"/>
        <dbReference type="ChEBI" id="CHEBI:15378"/>
        <dbReference type="ChEBI" id="CHEBI:30616"/>
        <dbReference type="ChEBI" id="CHEBI:43474"/>
        <dbReference type="ChEBI" id="CHEBI:456216"/>
        <dbReference type="EC" id="3.6.4.13"/>
    </reaction>
</comment>
<feature type="compositionally biased region" description="Basic residues" evidence="11">
    <location>
        <begin position="490"/>
        <end position="509"/>
    </location>
</feature>
<dbReference type="GO" id="GO:0005829">
    <property type="term" value="C:cytosol"/>
    <property type="evidence" value="ECO:0007669"/>
    <property type="project" value="TreeGrafter"/>
</dbReference>
<evidence type="ECO:0000259" key="12">
    <source>
        <dbReference type="PROSITE" id="PS51192"/>
    </source>
</evidence>
<evidence type="ECO:0000256" key="10">
    <source>
        <dbReference type="PROSITE-ProRule" id="PRU00552"/>
    </source>
</evidence>